<keyword evidence="1" id="KW-1133">Transmembrane helix</keyword>
<proteinExistence type="predicted"/>
<dbReference type="AlphaFoldDB" id="A0AAW7ZD26"/>
<keyword evidence="1" id="KW-0472">Membrane</keyword>
<evidence type="ECO:0000313" key="2">
    <source>
        <dbReference type="EMBL" id="MDO7786966.1"/>
    </source>
</evidence>
<sequence length="73" mass="8571">MKDKSRAKGKVIQFDPSRKNRLKQVDYVDPAQKELRRKREKQRGNRIVREKVIKNTAIFLGIVIVVILIKSIL</sequence>
<comment type="caution">
    <text evidence="2">The sequence shown here is derived from an EMBL/GenBank/DDBJ whole genome shotgun (WGS) entry which is preliminary data.</text>
</comment>
<keyword evidence="3" id="KW-1185">Reference proteome</keyword>
<reference evidence="2" key="2">
    <citation type="submission" date="2023-03" db="EMBL/GenBank/DDBJ databases">
        <authorList>
            <person name="Zhang Z."/>
        </authorList>
    </citation>
    <scope>NUCLEOTIDE SEQUENCE</scope>
    <source>
        <strain evidence="2">DSA</strain>
    </source>
</reference>
<evidence type="ECO:0000313" key="3">
    <source>
        <dbReference type="Proteomes" id="UP001172911"/>
    </source>
</evidence>
<organism evidence="2 3">
    <name type="scientific">Desulforamulus aquiferis</name>
    <dbReference type="NCBI Taxonomy" id="1397668"/>
    <lineage>
        <taxon>Bacteria</taxon>
        <taxon>Bacillati</taxon>
        <taxon>Bacillota</taxon>
        <taxon>Clostridia</taxon>
        <taxon>Eubacteriales</taxon>
        <taxon>Peptococcaceae</taxon>
        <taxon>Desulforamulus</taxon>
    </lineage>
</organism>
<reference evidence="2" key="1">
    <citation type="journal article" date="2023" name="J. Hazard. Mater.">
        <title>Anaerobic biodegradation of pyrene and benzo[a]pyrene by a new sulfate-reducing Desulforamulus aquiferis strain DSA.</title>
        <authorList>
            <person name="Zhang Z."/>
            <person name="Sun J."/>
            <person name="Gong X."/>
            <person name="Wang C."/>
            <person name="Wang H."/>
        </authorList>
    </citation>
    <scope>NUCLEOTIDE SEQUENCE</scope>
    <source>
        <strain evidence="2">DSA</strain>
    </source>
</reference>
<name>A0AAW7ZD26_9FIRM</name>
<dbReference type="RefSeq" id="WP_304542078.1">
    <property type="nucleotide sequence ID" value="NZ_JARPTC010000009.1"/>
</dbReference>
<gene>
    <name evidence="2" type="ORF">P6N53_06985</name>
</gene>
<evidence type="ECO:0000256" key="1">
    <source>
        <dbReference type="SAM" id="Phobius"/>
    </source>
</evidence>
<dbReference type="Proteomes" id="UP001172911">
    <property type="component" value="Unassembled WGS sequence"/>
</dbReference>
<keyword evidence="1" id="KW-0812">Transmembrane</keyword>
<feature type="transmembrane region" description="Helical" evidence="1">
    <location>
        <begin position="52"/>
        <end position="72"/>
    </location>
</feature>
<protein>
    <submittedName>
        <fullName evidence="2">Uncharacterized protein</fullName>
    </submittedName>
</protein>
<dbReference type="EMBL" id="JARPTC010000009">
    <property type="protein sequence ID" value="MDO7786966.1"/>
    <property type="molecule type" value="Genomic_DNA"/>
</dbReference>
<accession>A0AAW7ZD26</accession>